<evidence type="ECO:0000313" key="2">
    <source>
        <dbReference type="Proteomes" id="UP000284548"/>
    </source>
</evidence>
<dbReference type="EMBL" id="QRKB01000001">
    <property type="protein sequence ID" value="RHH85346.1"/>
    <property type="molecule type" value="Genomic_DNA"/>
</dbReference>
<dbReference type="Proteomes" id="UP000284548">
    <property type="component" value="Unassembled WGS sequence"/>
</dbReference>
<reference evidence="1 2" key="1">
    <citation type="submission" date="2018-08" db="EMBL/GenBank/DDBJ databases">
        <title>A genome reference for cultivated species of the human gut microbiota.</title>
        <authorList>
            <person name="Zou Y."/>
            <person name="Xue W."/>
            <person name="Luo G."/>
        </authorList>
    </citation>
    <scope>NUCLEOTIDE SEQUENCE [LARGE SCALE GENOMIC DNA]</scope>
    <source>
        <strain evidence="1 2">AM16-54</strain>
    </source>
</reference>
<protein>
    <submittedName>
        <fullName evidence="1">Uncharacterized protein</fullName>
    </submittedName>
</protein>
<comment type="caution">
    <text evidence="1">The sequence shown here is derived from an EMBL/GenBank/DDBJ whole genome shotgun (WGS) entry which is preliminary data.</text>
</comment>
<sequence>MHQIRIGIKQAKIALGDKNRLVGFCFALKIKFLFRASDLHFRSTNQAAKVMGYNKKDFKQYLDLSVKFGYCRIETNKFGVKRIIANKLHDSFQYSYKTRRCEIAKLTLPQLRSLLCDVVVSNKINVIENVSNTHCRAVNGNTIKSVRSAKKTEARMLERPFNEKYTSYSYTSMMKDTCSTRYQVGKTIKKLVKSGAVKKIVQCTEVGVDACACTNNWHYYDAFGNLIIISAKYRKGQLRCANKYKVLKSQVSKSKSGTNPKIIERKMKWVKNRT</sequence>
<organism evidence="1 2">
    <name type="scientific">Segatella copri</name>
    <dbReference type="NCBI Taxonomy" id="165179"/>
    <lineage>
        <taxon>Bacteria</taxon>
        <taxon>Pseudomonadati</taxon>
        <taxon>Bacteroidota</taxon>
        <taxon>Bacteroidia</taxon>
        <taxon>Bacteroidales</taxon>
        <taxon>Prevotellaceae</taxon>
        <taxon>Segatella</taxon>
    </lineage>
</organism>
<dbReference type="AlphaFoldDB" id="A0A414YGX3"/>
<gene>
    <name evidence="1" type="ORF">DW192_01040</name>
</gene>
<name>A0A414YGX3_9BACT</name>
<dbReference type="RefSeq" id="WP_118253241.1">
    <property type="nucleotide sequence ID" value="NZ_JAQEAK010000021.1"/>
</dbReference>
<evidence type="ECO:0000313" key="1">
    <source>
        <dbReference type="EMBL" id="RHH85346.1"/>
    </source>
</evidence>
<proteinExistence type="predicted"/>
<accession>A0A414YGX3</accession>